<dbReference type="EMBL" id="FPLD01000148">
    <property type="protein sequence ID" value="SGZ19554.1"/>
    <property type="molecule type" value="Genomic_DNA"/>
</dbReference>
<organism evidence="1 2">
    <name type="scientific">Moritella viscosa</name>
    <dbReference type="NCBI Taxonomy" id="80854"/>
    <lineage>
        <taxon>Bacteria</taxon>
        <taxon>Pseudomonadati</taxon>
        <taxon>Pseudomonadota</taxon>
        <taxon>Gammaproteobacteria</taxon>
        <taxon>Alteromonadales</taxon>
        <taxon>Moritellaceae</taxon>
        <taxon>Moritella</taxon>
    </lineage>
</organism>
<name>A0A1L0AUR6_9GAMM</name>
<dbReference type="Proteomes" id="UP000183794">
    <property type="component" value="Unassembled WGS sequence"/>
</dbReference>
<proteinExistence type="predicted"/>
<reference evidence="1 2" key="1">
    <citation type="submission" date="2016-11" db="EMBL/GenBank/DDBJ databases">
        <authorList>
            <person name="Jaros S."/>
            <person name="Januszkiewicz K."/>
            <person name="Wedrychowicz H."/>
        </authorList>
    </citation>
    <scope>NUCLEOTIDE SEQUENCE [LARGE SCALE GENOMIC DNA]</scope>
    <source>
        <strain evidence="1">NVI 5450</strain>
    </source>
</reference>
<protein>
    <submittedName>
        <fullName evidence="1">Uncharacterized protein</fullName>
    </submittedName>
</protein>
<evidence type="ECO:0000313" key="1">
    <source>
        <dbReference type="EMBL" id="SGZ19554.1"/>
    </source>
</evidence>
<gene>
    <name evidence="1" type="ORF">NVI5450_4778</name>
</gene>
<accession>A0A1L0AUR6</accession>
<dbReference type="AlphaFoldDB" id="A0A1L0AUR6"/>
<sequence>MELYLRHKKSKSTANSIRISIRINAKGIFTKIVQNRLGDIWDI</sequence>
<evidence type="ECO:0000313" key="2">
    <source>
        <dbReference type="Proteomes" id="UP000183794"/>
    </source>
</evidence>